<gene>
    <name evidence="12" type="ORF">BCR33DRAFT_726707</name>
</gene>
<keyword evidence="5 9" id="KW-0560">Oxidoreductase</keyword>
<sequence length="329" mass="34495">MLARRTCSFQPISIQPTIGFVGLGQMGFPMAANLMKKTGSPFVVFDAFPATASKFVENAKDLKAQNQSVSVAATPRDLAAQCDVIVTMLPAGPHVKSVYLDAETGLLAGIKGRNNVLLVDSSTIDVATSKHVAETVGNAGAVMLDAPVSGGTLGAEAGTLTFMVGSPSVTTFNTVKDTILVHMGKNIVHCGTVGNGQVAKICNNMMLGISMVAASETMNLGVRLGMDPKLLAGIINTSSGRCWSTDTYNPCPGVLPNVPASRDYTGGFGTSLMAKDLSLAVSAAHESKSTVTLGAVAHQIYNQVSSQKEFKNKDFSSVYKWLNDNQEKI</sequence>
<dbReference type="SUPFAM" id="SSF48179">
    <property type="entry name" value="6-phosphogluconate dehydrogenase C-terminal domain-like"/>
    <property type="match status" value="1"/>
</dbReference>
<dbReference type="InterPro" id="IPR011548">
    <property type="entry name" value="HIBADH"/>
</dbReference>
<dbReference type="Gene3D" id="3.40.50.720">
    <property type="entry name" value="NAD(P)-binding Rossmann-like Domain"/>
    <property type="match status" value="1"/>
</dbReference>
<dbReference type="OrthoDB" id="435038at2759"/>
<dbReference type="GO" id="GO:0051287">
    <property type="term" value="F:NAD binding"/>
    <property type="evidence" value="ECO:0007669"/>
    <property type="project" value="InterPro"/>
</dbReference>
<dbReference type="InterPro" id="IPR006115">
    <property type="entry name" value="6PGDH_NADP-bd"/>
</dbReference>
<dbReference type="GO" id="GO:0005739">
    <property type="term" value="C:mitochondrion"/>
    <property type="evidence" value="ECO:0007669"/>
    <property type="project" value="TreeGrafter"/>
</dbReference>
<evidence type="ECO:0000256" key="7">
    <source>
        <dbReference type="ARBA" id="ARBA00049197"/>
    </source>
</evidence>
<dbReference type="InterPro" id="IPR015815">
    <property type="entry name" value="HIBADH-related"/>
</dbReference>
<dbReference type="PANTHER" id="PTHR22981">
    <property type="entry name" value="3-HYDROXYISOBUTYRATE DEHYDROGENASE-RELATED"/>
    <property type="match status" value="1"/>
</dbReference>
<dbReference type="AlphaFoldDB" id="A0A1Y2ATI4"/>
<comment type="similarity">
    <text evidence="2">Belongs to the HIBADH-related family. 3-hydroxyisobutyrate dehydrogenase subfamily.</text>
</comment>
<dbReference type="GO" id="GO:0008442">
    <property type="term" value="F:3-hydroxyisobutyrate dehydrogenase activity"/>
    <property type="evidence" value="ECO:0007669"/>
    <property type="project" value="UniProtKB-EC"/>
</dbReference>
<keyword evidence="4 9" id="KW-0101">Branched-chain amino acid catabolism</keyword>
<comment type="pathway">
    <text evidence="1 9">Amino-acid degradation; L-valine degradation.</text>
</comment>
<feature type="domain" description="3-hydroxyisobutyrate dehydrogenase-like NAD-binding" evidence="11">
    <location>
        <begin position="194"/>
        <end position="322"/>
    </location>
</feature>
<dbReference type="Gene3D" id="1.10.1040.10">
    <property type="entry name" value="N-(1-d-carboxylethyl)-l-norvaline Dehydrogenase, domain 2"/>
    <property type="match status" value="1"/>
</dbReference>
<dbReference type="Pfam" id="PF14833">
    <property type="entry name" value="NAD_binding_11"/>
    <property type="match status" value="1"/>
</dbReference>
<dbReference type="PIRSF" id="PIRSF000103">
    <property type="entry name" value="HIBADH"/>
    <property type="match status" value="1"/>
</dbReference>
<feature type="active site" evidence="8">
    <location>
        <position position="200"/>
    </location>
</feature>
<dbReference type="Proteomes" id="UP000193642">
    <property type="component" value="Unassembled WGS sequence"/>
</dbReference>
<dbReference type="InterPro" id="IPR013328">
    <property type="entry name" value="6PGD_dom2"/>
</dbReference>
<dbReference type="FunFam" id="1.10.1040.10:FF:000006">
    <property type="entry name" value="3-hydroxyisobutyrate dehydrogenase"/>
    <property type="match status" value="1"/>
</dbReference>
<evidence type="ECO:0000259" key="11">
    <source>
        <dbReference type="Pfam" id="PF14833"/>
    </source>
</evidence>
<dbReference type="InterPro" id="IPR008927">
    <property type="entry name" value="6-PGluconate_DH-like_C_sf"/>
</dbReference>
<evidence type="ECO:0000256" key="4">
    <source>
        <dbReference type="ARBA" id="ARBA00022456"/>
    </source>
</evidence>
<evidence type="ECO:0000256" key="1">
    <source>
        <dbReference type="ARBA" id="ARBA00005109"/>
    </source>
</evidence>
<dbReference type="GO" id="GO:0006574">
    <property type="term" value="P:L-valine catabolic process"/>
    <property type="evidence" value="ECO:0007669"/>
    <property type="project" value="UniProtKB-UniPathway"/>
</dbReference>
<reference evidence="12 13" key="1">
    <citation type="submission" date="2016-07" db="EMBL/GenBank/DDBJ databases">
        <title>Pervasive Adenine N6-methylation of Active Genes in Fungi.</title>
        <authorList>
            <consortium name="DOE Joint Genome Institute"/>
            <person name="Mondo S.J."/>
            <person name="Dannebaum R.O."/>
            <person name="Kuo R.C."/>
            <person name="Labutti K."/>
            <person name="Haridas S."/>
            <person name="Kuo A."/>
            <person name="Salamov A."/>
            <person name="Ahrendt S.R."/>
            <person name="Lipzen A."/>
            <person name="Sullivan W."/>
            <person name="Andreopoulos W.B."/>
            <person name="Clum A."/>
            <person name="Lindquist E."/>
            <person name="Daum C."/>
            <person name="Ramamoorthy G.K."/>
            <person name="Gryganskyi A."/>
            <person name="Culley D."/>
            <person name="Magnuson J.K."/>
            <person name="James T.Y."/>
            <person name="O'Malley M.A."/>
            <person name="Stajich J.E."/>
            <person name="Spatafora J.W."/>
            <person name="Visel A."/>
            <person name="Grigoriev I.V."/>
        </authorList>
    </citation>
    <scope>NUCLEOTIDE SEQUENCE [LARGE SCALE GENOMIC DNA]</scope>
    <source>
        <strain evidence="12 13">JEL800</strain>
    </source>
</reference>
<dbReference type="InterPro" id="IPR029154">
    <property type="entry name" value="HIBADH-like_NADP-bd"/>
</dbReference>
<keyword evidence="13" id="KW-1185">Reference proteome</keyword>
<accession>A0A1Y2ATI4</accession>
<keyword evidence="6 9" id="KW-0520">NAD</keyword>
<dbReference type="PANTHER" id="PTHR22981:SF7">
    <property type="entry name" value="3-HYDROXYISOBUTYRATE DEHYDROGENASE, MITOCHONDRIAL"/>
    <property type="match status" value="1"/>
</dbReference>
<dbReference type="EMBL" id="MCGO01000123">
    <property type="protein sequence ID" value="ORY25862.1"/>
    <property type="molecule type" value="Genomic_DNA"/>
</dbReference>
<protein>
    <recommendedName>
        <fullName evidence="3 9">3-hydroxyisobutyrate dehydrogenase</fullName>
        <shortName evidence="9">HIBADH</shortName>
        <ecNumber evidence="3 9">1.1.1.31</ecNumber>
    </recommendedName>
</protein>
<dbReference type="GO" id="GO:0050661">
    <property type="term" value="F:NADP binding"/>
    <property type="evidence" value="ECO:0007669"/>
    <property type="project" value="InterPro"/>
</dbReference>
<name>A0A1Y2ATI4_9FUNG</name>
<proteinExistence type="inferred from homology"/>
<evidence type="ECO:0000256" key="9">
    <source>
        <dbReference type="RuleBase" id="RU910714"/>
    </source>
</evidence>
<dbReference type="InterPro" id="IPR036291">
    <property type="entry name" value="NAD(P)-bd_dom_sf"/>
</dbReference>
<dbReference type="PROSITE" id="PS00895">
    <property type="entry name" value="3_HYDROXYISOBUT_DH"/>
    <property type="match status" value="1"/>
</dbReference>
<dbReference type="STRING" id="329046.A0A1Y2ATI4"/>
<evidence type="ECO:0000313" key="13">
    <source>
        <dbReference type="Proteomes" id="UP000193642"/>
    </source>
</evidence>
<evidence type="ECO:0000256" key="6">
    <source>
        <dbReference type="ARBA" id="ARBA00023027"/>
    </source>
</evidence>
<dbReference type="SUPFAM" id="SSF51735">
    <property type="entry name" value="NAD(P)-binding Rossmann-fold domains"/>
    <property type="match status" value="1"/>
</dbReference>
<evidence type="ECO:0000313" key="12">
    <source>
        <dbReference type="EMBL" id="ORY25862.1"/>
    </source>
</evidence>
<evidence type="ECO:0000256" key="5">
    <source>
        <dbReference type="ARBA" id="ARBA00023002"/>
    </source>
</evidence>
<evidence type="ECO:0000256" key="8">
    <source>
        <dbReference type="PIRSR" id="PIRSR000103-1"/>
    </source>
</evidence>
<dbReference type="UniPathway" id="UPA00362"/>
<dbReference type="EC" id="1.1.1.31" evidence="3 9"/>
<comment type="caution">
    <text evidence="12">The sequence shown here is derived from an EMBL/GenBank/DDBJ whole genome shotgun (WGS) entry which is preliminary data.</text>
</comment>
<evidence type="ECO:0000256" key="3">
    <source>
        <dbReference type="ARBA" id="ARBA00012991"/>
    </source>
</evidence>
<evidence type="ECO:0000256" key="2">
    <source>
        <dbReference type="ARBA" id="ARBA00006013"/>
    </source>
</evidence>
<dbReference type="NCBIfam" id="TIGR01692">
    <property type="entry name" value="HIBADH"/>
    <property type="match status" value="1"/>
</dbReference>
<dbReference type="InterPro" id="IPR002204">
    <property type="entry name" value="3-OH-isobutyrate_DH-rel_CS"/>
</dbReference>
<dbReference type="Pfam" id="PF03446">
    <property type="entry name" value="NAD_binding_2"/>
    <property type="match status" value="1"/>
</dbReference>
<evidence type="ECO:0000259" key="10">
    <source>
        <dbReference type="Pfam" id="PF03446"/>
    </source>
</evidence>
<organism evidence="12 13">
    <name type="scientific">Rhizoclosmatium globosum</name>
    <dbReference type="NCBI Taxonomy" id="329046"/>
    <lineage>
        <taxon>Eukaryota</taxon>
        <taxon>Fungi</taxon>
        <taxon>Fungi incertae sedis</taxon>
        <taxon>Chytridiomycota</taxon>
        <taxon>Chytridiomycota incertae sedis</taxon>
        <taxon>Chytridiomycetes</taxon>
        <taxon>Chytridiales</taxon>
        <taxon>Chytriomycetaceae</taxon>
        <taxon>Rhizoclosmatium</taxon>
    </lineage>
</organism>
<feature type="domain" description="6-phosphogluconate dehydrogenase NADP-binding" evidence="10">
    <location>
        <begin position="17"/>
        <end position="191"/>
    </location>
</feature>
<comment type="catalytic activity">
    <reaction evidence="7 9">
        <text>3-hydroxy-2-methylpropanoate + NAD(+) = 2-methyl-3-oxopropanoate + NADH + H(+)</text>
        <dbReference type="Rhea" id="RHEA:17681"/>
        <dbReference type="ChEBI" id="CHEBI:11805"/>
        <dbReference type="ChEBI" id="CHEBI:15378"/>
        <dbReference type="ChEBI" id="CHEBI:57540"/>
        <dbReference type="ChEBI" id="CHEBI:57700"/>
        <dbReference type="ChEBI" id="CHEBI:57945"/>
        <dbReference type="EC" id="1.1.1.31"/>
    </reaction>
</comment>